<keyword evidence="2" id="KW-0560">Oxidoreductase</keyword>
<dbReference type="PANTHER" id="PTHR43477">
    <property type="entry name" value="DIHYDROANTICAPSIN 7-DEHYDROGENASE"/>
    <property type="match status" value="1"/>
</dbReference>
<comment type="caution">
    <text evidence="4">The sequence shown here is derived from an EMBL/GenBank/DDBJ whole genome shotgun (WGS) entry which is preliminary data.</text>
</comment>
<protein>
    <recommendedName>
        <fullName evidence="3">Short chain dehydrogenase-like proteobacteria domain-containing protein</fullName>
    </recommendedName>
</protein>
<dbReference type="Proteomes" id="UP000640509">
    <property type="component" value="Unassembled WGS sequence"/>
</dbReference>
<dbReference type="InterPro" id="IPR048623">
    <property type="entry name" value="SDR-like_proteobact"/>
</dbReference>
<dbReference type="PRINTS" id="PR00081">
    <property type="entry name" value="GDHRDH"/>
</dbReference>
<dbReference type="CDD" id="cd05233">
    <property type="entry name" value="SDR_c"/>
    <property type="match status" value="1"/>
</dbReference>
<dbReference type="PANTHER" id="PTHR43477:SF1">
    <property type="entry name" value="DIHYDROANTICAPSIN 7-DEHYDROGENASE"/>
    <property type="match status" value="1"/>
</dbReference>
<evidence type="ECO:0000256" key="2">
    <source>
        <dbReference type="ARBA" id="ARBA00023002"/>
    </source>
</evidence>
<evidence type="ECO:0000313" key="5">
    <source>
        <dbReference type="Proteomes" id="UP000640509"/>
    </source>
</evidence>
<accession>A0ABQ1VLQ1</accession>
<name>A0ABQ1VLQ1_9RHOB</name>
<evidence type="ECO:0000256" key="1">
    <source>
        <dbReference type="ARBA" id="ARBA00006484"/>
    </source>
</evidence>
<dbReference type="Gene3D" id="3.40.50.720">
    <property type="entry name" value="NAD(P)-binding Rossmann-like Domain"/>
    <property type="match status" value="1"/>
</dbReference>
<proteinExistence type="inferred from homology"/>
<evidence type="ECO:0000313" key="4">
    <source>
        <dbReference type="EMBL" id="GGF79307.1"/>
    </source>
</evidence>
<dbReference type="RefSeq" id="WP_188716868.1">
    <property type="nucleotide sequence ID" value="NZ_BMIV01000023.1"/>
</dbReference>
<organism evidence="4 5">
    <name type="scientific">Paracoccus acridae</name>
    <dbReference type="NCBI Taxonomy" id="1795310"/>
    <lineage>
        <taxon>Bacteria</taxon>
        <taxon>Pseudomonadati</taxon>
        <taxon>Pseudomonadota</taxon>
        <taxon>Alphaproteobacteria</taxon>
        <taxon>Rhodobacterales</taxon>
        <taxon>Paracoccaceae</taxon>
        <taxon>Paracoccus</taxon>
    </lineage>
</organism>
<dbReference type="SUPFAM" id="SSF51735">
    <property type="entry name" value="NAD(P)-binding Rossmann-fold domains"/>
    <property type="match status" value="1"/>
</dbReference>
<comment type="similarity">
    <text evidence="1">Belongs to the short-chain dehydrogenases/reductases (SDR) family.</text>
</comment>
<dbReference type="InterPro" id="IPR051122">
    <property type="entry name" value="SDR_DHRS6-like"/>
</dbReference>
<dbReference type="InterPro" id="IPR002347">
    <property type="entry name" value="SDR_fam"/>
</dbReference>
<keyword evidence="5" id="KW-1185">Reference proteome</keyword>
<dbReference type="EMBL" id="BMIV01000023">
    <property type="protein sequence ID" value="GGF79307.1"/>
    <property type="molecule type" value="Genomic_DNA"/>
</dbReference>
<sequence>MNKVVITGAASGIGRETARIFADAGWTCVLLDLDGEGLAAVRADLPGGSHQAVAMDLTRDADYAALAAIEGPVAAVICNAGASGTPGRGIADLTPGELDAALALNQQAPLRMLAALEGRLAHGARVVAVSSGAGLRAIPLRGGYSPSKAGLIAAMMALSDARTDLAVSVLCPGFIRTALVDRLIAGGQLDPARAVAKIPLGRMGTPQEMADALFFLAAPADPPLRGCVLSVDGGSSVFGGSVAYAPGPDTSGQLAPDAGFALRHADDLSSAFPPGATPQAVADGRARHAPDPMQALRAAAADFAATEGAVSLTLLLPADDDPHPAARGQAATLRMMVATLACELGPQGRRVNAVQGRPDPVLIDWIARAGFLTGQVLTSARSAP</sequence>
<dbReference type="InterPro" id="IPR036291">
    <property type="entry name" value="NAD(P)-bd_dom_sf"/>
</dbReference>
<dbReference type="Pfam" id="PF21777">
    <property type="entry name" value="SDR-like"/>
    <property type="match status" value="1"/>
</dbReference>
<reference evidence="5" key="1">
    <citation type="journal article" date="2019" name="Int. J. Syst. Evol. Microbiol.">
        <title>The Global Catalogue of Microorganisms (GCM) 10K type strain sequencing project: providing services to taxonomists for standard genome sequencing and annotation.</title>
        <authorList>
            <consortium name="The Broad Institute Genomics Platform"/>
            <consortium name="The Broad Institute Genome Sequencing Center for Infectious Disease"/>
            <person name="Wu L."/>
            <person name="Ma J."/>
        </authorList>
    </citation>
    <scope>NUCLEOTIDE SEQUENCE [LARGE SCALE GENOMIC DNA]</scope>
    <source>
        <strain evidence="5">CGMCC 1.15419</strain>
    </source>
</reference>
<gene>
    <name evidence="4" type="ORF">GCM10011402_34950</name>
</gene>
<evidence type="ECO:0000259" key="3">
    <source>
        <dbReference type="Pfam" id="PF21777"/>
    </source>
</evidence>
<dbReference type="Pfam" id="PF13561">
    <property type="entry name" value="adh_short_C2"/>
    <property type="match status" value="1"/>
</dbReference>
<feature type="domain" description="Short chain dehydrogenase-like proteobacteria" evidence="3">
    <location>
        <begin position="301"/>
        <end position="378"/>
    </location>
</feature>